<accession>A0A8D8T799</accession>
<evidence type="ECO:0000313" key="1">
    <source>
        <dbReference type="EMBL" id="CAG6681000.1"/>
    </source>
</evidence>
<sequence length="132" mass="15627">MLKSISHAQCKLDYPRNPRIELAPTWTLPLYTMITWPWGYFSIYIELKRFPSQIIGSELRALGNPNFREFCSRYANSCTNRNVVKTRPRTYPRNQFWTSKLVGFELENPFFLNGNFVVFYGFEGEKNGLKKR</sequence>
<reference evidence="1" key="1">
    <citation type="submission" date="2021-05" db="EMBL/GenBank/DDBJ databases">
        <authorList>
            <person name="Alioto T."/>
            <person name="Alioto T."/>
            <person name="Gomez Garrido J."/>
        </authorList>
    </citation>
    <scope>NUCLEOTIDE SEQUENCE</scope>
</reference>
<dbReference type="EMBL" id="HBUF01253923">
    <property type="protein sequence ID" value="CAG6681000.1"/>
    <property type="molecule type" value="Transcribed_RNA"/>
</dbReference>
<name>A0A8D8T799_9HEMI</name>
<protein>
    <submittedName>
        <fullName evidence="1">Uncharacterized protein</fullName>
    </submittedName>
</protein>
<proteinExistence type="predicted"/>
<organism evidence="1">
    <name type="scientific">Cacopsylla melanoneura</name>
    <dbReference type="NCBI Taxonomy" id="428564"/>
    <lineage>
        <taxon>Eukaryota</taxon>
        <taxon>Metazoa</taxon>
        <taxon>Ecdysozoa</taxon>
        <taxon>Arthropoda</taxon>
        <taxon>Hexapoda</taxon>
        <taxon>Insecta</taxon>
        <taxon>Pterygota</taxon>
        <taxon>Neoptera</taxon>
        <taxon>Paraneoptera</taxon>
        <taxon>Hemiptera</taxon>
        <taxon>Sternorrhyncha</taxon>
        <taxon>Psylloidea</taxon>
        <taxon>Psyllidae</taxon>
        <taxon>Psyllinae</taxon>
        <taxon>Cacopsylla</taxon>
    </lineage>
</organism>
<dbReference type="AlphaFoldDB" id="A0A8D8T799"/>